<dbReference type="Proteomes" id="UP000007844">
    <property type="component" value="Chromosome"/>
</dbReference>
<feature type="chain" id="PRO_5003308940" description="Nuclease (SNase domain-containing protein)" evidence="1">
    <location>
        <begin position="19"/>
        <end position="61"/>
    </location>
</feature>
<evidence type="ECO:0008006" key="4">
    <source>
        <dbReference type="Google" id="ProtNLM"/>
    </source>
</evidence>
<accession>F3Z2U8</accession>
<feature type="signal peptide" evidence="1">
    <location>
        <begin position="1"/>
        <end position="18"/>
    </location>
</feature>
<keyword evidence="1" id="KW-0732">Signal</keyword>
<dbReference type="STRING" id="690850.Desaf_1936"/>
<dbReference type="KEGG" id="daf:Desaf_1936"/>
<keyword evidence="3" id="KW-1185">Reference proteome</keyword>
<reference evidence="2 3" key="1">
    <citation type="journal article" date="2011" name="J. Bacteriol.">
        <title>Genome sequence of the mercury-methylating and pleomorphic Desulfovibrio africanus Strain Walvis Bay.</title>
        <authorList>
            <person name="Brown S.D."/>
            <person name="Wall J.D."/>
            <person name="Kucken A.M."/>
            <person name="Gilmour C.C."/>
            <person name="Podar M."/>
            <person name="Brandt C.C."/>
            <person name="Teshima H."/>
            <person name="Detter J.C."/>
            <person name="Han C.S."/>
            <person name="Land M.L."/>
            <person name="Lucas S."/>
            <person name="Han J."/>
            <person name="Pennacchio L."/>
            <person name="Nolan M."/>
            <person name="Pitluck S."/>
            <person name="Woyke T."/>
            <person name="Goodwin L."/>
            <person name="Palumbo A.V."/>
            <person name="Elias D.A."/>
        </authorList>
    </citation>
    <scope>NUCLEOTIDE SEQUENCE [LARGE SCALE GENOMIC DNA]</scope>
    <source>
        <strain evidence="2 3">Walvis Bay</strain>
    </source>
</reference>
<gene>
    <name evidence="2" type="ORF">Desaf_1936</name>
</gene>
<name>F3Z2U8_DESAF</name>
<evidence type="ECO:0000256" key="1">
    <source>
        <dbReference type="SAM" id="SignalP"/>
    </source>
</evidence>
<proteinExistence type="predicted"/>
<protein>
    <recommendedName>
        <fullName evidence="4">Nuclease (SNase domain-containing protein)</fullName>
    </recommendedName>
</protein>
<dbReference type="HOGENOM" id="CLU_2914883_0_0_7"/>
<sequence precursor="true">MRLALIALILLIPSQLHAWEGRITHIIDGDSLVIEGVEVRAGLWAEGTPTEPWKWRRLHKQ</sequence>
<organism evidence="2 3">
    <name type="scientific">Desulfocurvibacter africanus subsp. africanus str. Walvis Bay</name>
    <dbReference type="NCBI Taxonomy" id="690850"/>
    <lineage>
        <taxon>Bacteria</taxon>
        <taxon>Pseudomonadati</taxon>
        <taxon>Thermodesulfobacteriota</taxon>
        <taxon>Desulfovibrionia</taxon>
        <taxon>Desulfovibrionales</taxon>
        <taxon>Desulfovibrionaceae</taxon>
        <taxon>Desulfocurvibacter</taxon>
    </lineage>
</organism>
<dbReference type="RefSeq" id="WP_014260017.1">
    <property type="nucleotide sequence ID" value="NC_016629.1"/>
</dbReference>
<dbReference type="EMBL" id="CP003221">
    <property type="protein sequence ID" value="EGJ50265.1"/>
    <property type="molecule type" value="Genomic_DNA"/>
</dbReference>
<evidence type="ECO:0000313" key="2">
    <source>
        <dbReference type="EMBL" id="EGJ50265.1"/>
    </source>
</evidence>
<dbReference type="AlphaFoldDB" id="F3Z2U8"/>
<evidence type="ECO:0000313" key="3">
    <source>
        <dbReference type="Proteomes" id="UP000007844"/>
    </source>
</evidence>